<reference evidence="1 2" key="1">
    <citation type="submission" date="2013-12" db="EMBL/GenBank/DDBJ databases">
        <authorList>
            <consortium name="DOE Joint Genome Institute"/>
            <person name="Eisen J."/>
            <person name="Huntemann M."/>
            <person name="Han J."/>
            <person name="Chen A."/>
            <person name="Kyrpides N."/>
            <person name="Mavromatis K."/>
            <person name="Markowitz V."/>
            <person name="Palaniappan K."/>
            <person name="Ivanova N."/>
            <person name="Schaumberg A."/>
            <person name="Pati A."/>
            <person name="Liolios K."/>
            <person name="Nordberg H.P."/>
            <person name="Cantor M.N."/>
            <person name="Hua S.X."/>
            <person name="Woyke T."/>
        </authorList>
    </citation>
    <scope>NUCLEOTIDE SEQUENCE [LARGE SCALE GENOMIC DNA]</scope>
    <source>
        <strain evidence="2">DSM 19437</strain>
    </source>
</reference>
<keyword evidence="2" id="KW-1185">Reference proteome</keyword>
<dbReference type="Proteomes" id="UP000003586">
    <property type="component" value="Chromosome"/>
</dbReference>
<proteinExistence type="predicted"/>
<protein>
    <submittedName>
        <fullName evidence="1">Uncharacterized protein</fullName>
    </submittedName>
</protein>
<evidence type="ECO:0000313" key="1">
    <source>
        <dbReference type="EMBL" id="AHF17025.1"/>
    </source>
</evidence>
<gene>
    <name evidence="1" type="ORF">NIASO_00455</name>
</gene>
<dbReference type="HOGENOM" id="CLU_3027666_0_0_10"/>
<dbReference type="AlphaFoldDB" id="W0F1T9"/>
<dbReference type="KEGG" id="nso:NIASO_00455"/>
<sequence>MRLRSKPYYGVCFWGRFNSSFAERRAGQETWPDKIGVTRNIKINGAGQQSPQPPK</sequence>
<evidence type="ECO:0000313" key="2">
    <source>
        <dbReference type="Proteomes" id="UP000003586"/>
    </source>
</evidence>
<organism evidence="1 2">
    <name type="scientific">Niabella soli DSM 19437</name>
    <dbReference type="NCBI Taxonomy" id="929713"/>
    <lineage>
        <taxon>Bacteria</taxon>
        <taxon>Pseudomonadati</taxon>
        <taxon>Bacteroidota</taxon>
        <taxon>Chitinophagia</taxon>
        <taxon>Chitinophagales</taxon>
        <taxon>Chitinophagaceae</taxon>
        <taxon>Niabella</taxon>
    </lineage>
</organism>
<dbReference type="EMBL" id="CP007035">
    <property type="protein sequence ID" value="AHF17025.1"/>
    <property type="molecule type" value="Genomic_DNA"/>
</dbReference>
<name>W0F1T9_9BACT</name>
<accession>W0F1T9</accession>